<feature type="domain" description="FecR protein" evidence="2">
    <location>
        <begin position="121"/>
        <end position="210"/>
    </location>
</feature>
<dbReference type="PANTHER" id="PTHR30273">
    <property type="entry name" value="PERIPLASMIC SIGNAL SENSOR AND SIGMA FACTOR ACTIVATOR FECR-RELATED"/>
    <property type="match status" value="1"/>
</dbReference>
<dbReference type="EMBL" id="CP032869">
    <property type="protein sequence ID" value="AYL96603.1"/>
    <property type="molecule type" value="Genomic_DNA"/>
</dbReference>
<reference evidence="4 5" key="1">
    <citation type="submission" date="2018-10" db="EMBL/GenBank/DDBJ databases">
        <title>Genome sequencing of Mucilaginibacter sp. HYN0043.</title>
        <authorList>
            <person name="Kim M."/>
            <person name="Yi H."/>
        </authorList>
    </citation>
    <scope>NUCLEOTIDE SEQUENCE [LARGE SCALE GENOMIC DNA]</scope>
    <source>
        <strain evidence="4 5">HYN0043</strain>
    </source>
</reference>
<keyword evidence="5" id="KW-1185">Reference proteome</keyword>
<feature type="domain" description="Protein FecR C-terminal" evidence="3">
    <location>
        <begin position="258"/>
        <end position="326"/>
    </location>
</feature>
<feature type="transmembrane region" description="Helical" evidence="1">
    <location>
        <begin position="86"/>
        <end position="104"/>
    </location>
</feature>
<dbReference type="Gene3D" id="2.60.120.1440">
    <property type="match status" value="1"/>
</dbReference>
<dbReference type="Pfam" id="PF04773">
    <property type="entry name" value="FecR"/>
    <property type="match status" value="1"/>
</dbReference>
<dbReference type="RefSeq" id="WP_119410199.1">
    <property type="nucleotide sequence ID" value="NZ_CP032869.1"/>
</dbReference>
<dbReference type="Gene3D" id="3.55.50.30">
    <property type="match status" value="1"/>
</dbReference>
<proteinExistence type="predicted"/>
<accession>A0A494VYK8</accession>
<dbReference type="KEGG" id="muh:HYN43_015425"/>
<dbReference type="GO" id="GO:0016989">
    <property type="term" value="F:sigma factor antagonist activity"/>
    <property type="evidence" value="ECO:0007669"/>
    <property type="project" value="TreeGrafter"/>
</dbReference>
<dbReference type="InterPro" id="IPR032508">
    <property type="entry name" value="FecR_C"/>
</dbReference>
<gene>
    <name evidence="4" type="ORF">HYN43_015425</name>
</gene>
<evidence type="ECO:0000313" key="4">
    <source>
        <dbReference type="EMBL" id="AYL96603.1"/>
    </source>
</evidence>
<organism evidence="4 5">
    <name type="scientific">Mucilaginibacter celer</name>
    <dbReference type="NCBI Taxonomy" id="2305508"/>
    <lineage>
        <taxon>Bacteria</taxon>
        <taxon>Pseudomonadati</taxon>
        <taxon>Bacteroidota</taxon>
        <taxon>Sphingobacteriia</taxon>
        <taxon>Sphingobacteriales</taxon>
        <taxon>Sphingobacteriaceae</taxon>
        <taxon>Mucilaginibacter</taxon>
    </lineage>
</organism>
<evidence type="ECO:0000259" key="3">
    <source>
        <dbReference type="Pfam" id="PF16344"/>
    </source>
</evidence>
<evidence type="ECO:0000256" key="1">
    <source>
        <dbReference type="SAM" id="Phobius"/>
    </source>
</evidence>
<dbReference type="OrthoDB" id="676789at2"/>
<sequence length="338" mass="37732">MEDNSYRLIVEYFEKTISDEGLTQLQEWIEESPENLAQFSETIQILEASKSYFKQPEHTENSWAKISAHIDQSQNRPTKHKFKLSWIAYAAACVVICATAWFTFQSMSGLSASDYAEVANADGKHSTFKLPDNSIVYLGGGSKLRYLKNFSGEKRDVQLEGEAFFDVVHQAKPFVVKSGDITTIVLGTSFNIRAYHNEHKVAVTVQSGKVGVMANVNGKSQLVKYLIKNEQISINTQNGIYAFNNTDAGAVTSWINNDFIFYNTTYRDIAVSLEHHYGASIRFTEQDLGNVRLTAKLKGMTLVDAMETLSALSGLGYTQKGNQLFISHNNQKGGSIMK</sequence>
<keyword evidence="1" id="KW-0472">Membrane</keyword>
<dbReference type="Proteomes" id="UP000270046">
    <property type="component" value="Chromosome"/>
</dbReference>
<dbReference type="InterPro" id="IPR006860">
    <property type="entry name" value="FecR"/>
</dbReference>
<dbReference type="PANTHER" id="PTHR30273:SF2">
    <property type="entry name" value="PROTEIN FECR"/>
    <property type="match status" value="1"/>
</dbReference>
<evidence type="ECO:0000259" key="2">
    <source>
        <dbReference type="Pfam" id="PF04773"/>
    </source>
</evidence>
<name>A0A494VYK8_9SPHI</name>
<evidence type="ECO:0000313" key="5">
    <source>
        <dbReference type="Proteomes" id="UP000270046"/>
    </source>
</evidence>
<dbReference type="PIRSF" id="PIRSF018266">
    <property type="entry name" value="FecR"/>
    <property type="match status" value="1"/>
</dbReference>
<keyword evidence="1" id="KW-0812">Transmembrane</keyword>
<keyword evidence="1" id="KW-1133">Transmembrane helix</keyword>
<protein>
    <submittedName>
        <fullName evidence="4">DUF4974 domain-containing protein</fullName>
    </submittedName>
</protein>
<dbReference type="Pfam" id="PF16344">
    <property type="entry name" value="FecR_C"/>
    <property type="match status" value="1"/>
</dbReference>
<dbReference type="InterPro" id="IPR012373">
    <property type="entry name" value="Ferrdict_sens_TM"/>
</dbReference>
<dbReference type="AlphaFoldDB" id="A0A494VYK8"/>